<feature type="region of interest" description="Disordered" evidence="1">
    <location>
        <begin position="59"/>
        <end position="95"/>
    </location>
</feature>
<sequence length="95" mass="10731">MRLSVALLLGAGLGVGGWWWSTREERELERIEQERQAAAAAEAARPVLYRWRDAQGHLQVSAQPPKGRKYERVDMEPRAGIEVHGNRDADLPEVD</sequence>
<gene>
    <name evidence="3" type="ORF">I8J32_007495</name>
</gene>
<evidence type="ECO:0000313" key="3">
    <source>
        <dbReference type="EMBL" id="QSX79678.1"/>
    </source>
</evidence>
<evidence type="ECO:0000259" key="2">
    <source>
        <dbReference type="Pfam" id="PF13511"/>
    </source>
</evidence>
<feature type="compositionally biased region" description="Basic and acidic residues" evidence="1">
    <location>
        <begin position="68"/>
        <end position="95"/>
    </location>
</feature>
<dbReference type="EMBL" id="CP071518">
    <property type="protein sequence ID" value="QSX79678.1"/>
    <property type="molecule type" value="Genomic_DNA"/>
</dbReference>
<proteinExistence type="predicted"/>
<accession>A0A974Y1T3</accession>
<dbReference type="RefSeq" id="WP_200610257.1">
    <property type="nucleotide sequence ID" value="NZ_CP071518.1"/>
</dbReference>
<name>A0A974Y1T3_9GAMM</name>
<organism evidence="3 4">
    <name type="scientific">Agrilutibacter solisilvae</name>
    <dbReference type="NCBI Taxonomy" id="2763317"/>
    <lineage>
        <taxon>Bacteria</taxon>
        <taxon>Pseudomonadati</taxon>
        <taxon>Pseudomonadota</taxon>
        <taxon>Gammaproteobacteria</taxon>
        <taxon>Lysobacterales</taxon>
        <taxon>Lysobacteraceae</taxon>
        <taxon>Agrilutibacter</taxon>
    </lineage>
</organism>
<dbReference type="Pfam" id="PF13511">
    <property type="entry name" value="DUF4124"/>
    <property type="match status" value="1"/>
</dbReference>
<feature type="domain" description="DUF4124" evidence="2">
    <location>
        <begin position="38"/>
        <end position="77"/>
    </location>
</feature>
<protein>
    <submittedName>
        <fullName evidence="3">DUF4124 domain-containing protein</fullName>
    </submittedName>
</protein>
<keyword evidence="4" id="KW-1185">Reference proteome</keyword>
<reference evidence="3 4" key="1">
    <citation type="submission" date="2021-03" db="EMBL/GenBank/DDBJ databases">
        <title>Lysobacter sp. nov. isolated from soil of gangwondo yeongwol, south Korea.</title>
        <authorList>
            <person name="Kim K.R."/>
            <person name="Kim K.H."/>
            <person name="Jeon C.O."/>
        </authorList>
    </citation>
    <scope>NUCLEOTIDE SEQUENCE [LARGE SCALE GENOMIC DNA]</scope>
    <source>
        <strain evidence="3 4">R19</strain>
    </source>
</reference>
<evidence type="ECO:0000313" key="4">
    <source>
        <dbReference type="Proteomes" id="UP000639274"/>
    </source>
</evidence>
<dbReference type="InterPro" id="IPR025392">
    <property type="entry name" value="DUF4124"/>
</dbReference>
<evidence type="ECO:0000256" key="1">
    <source>
        <dbReference type="SAM" id="MobiDB-lite"/>
    </source>
</evidence>
<dbReference type="Proteomes" id="UP000639274">
    <property type="component" value="Chromosome"/>
</dbReference>
<dbReference type="KEGG" id="lsf:I8J32_007495"/>
<dbReference type="AlphaFoldDB" id="A0A974Y1T3"/>